<dbReference type="InterPro" id="IPR036217">
    <property type="entry name" value="MethylDNA_cys_MeTrfase_DNAb"/>
</dbReference>
<evidence type="ECO:0000313" key="3">
    <source>
        <dbReference type="EMBL" id="QIC68665.1"/>
    </source>
</evidence>
<evidence type="ECO:0000259" key="2">
    <source>
        <dbReference type="Pfam" id="PF01035"/>
    </source>
</evidence>
<sequence>MPAKPSDELARMILGVIALIPRGKVASYGQLAQLAGLPRHARLVGRVLREMDEVSDLPWHRVVSSQGKISVQKLDEQGMNIQAGKLLEEGVAVIKGKINLKLYQWDGSIQ</sequence>
<dbReference type="EMBL" id="CP044463">
    <property type="protein sequence ID" value="QIC68665.1"/>
    <property type="molecule type" value="Genomic_DNA"/>
</dbReference>
<dbReference type="PANTHER" id="PTHR42942">
    <property type="entry name" value="6-O-METHYLGUANINE DNA METHYLTRANSFERASE"/>
    <property type="match status" value="1"/>
</dbReference>
<feature type="domain" description="Methylated-DNA-[protein]-cysteine S-methyltransferase DNA binding" evidence="2">
    <location>
        <begin position="11"/>
        <end position="91"/>
    </location>
</feature>
<dbReference type="GO" id="GO:0008168">
    <property type="term" value="F:methyltransferase activity"/>
    <property type="evidence" value="ECO:0007669"/>
    <property type="project" value="UniProtKB-KW"/>
</dbReference>
<name>A0AAE7BYA7_9GAMM</name>
<protein>
    <submittedName>
        <fullName evidence="3">Methyltransferase</fullName>
    </submittedName>
</protein>
<dbReference type="InterPro" id="IPR014048">
    <property type="entry name" value="MethylDNA_cys_MeTrfase_DNA-bd"/>
</dbReference>
<keyword evidence="3" id="KW-0489">Methyltransferase</keyword>
<dbReference type="SUPFAM" id="SSF46767">
    <property type="entry name" value="Methylated DNA-protein cysteine methyltransferase, C-terminal domain"/>
    <property type="match status" value="1"/>
</dbReference>
<evidence type="ECO:0000256" key="1">
    <source>
        <dbReference type="ARBA" id="ARBA00022763"/>
    </source>
</evidence>
<gene>
    <name evidence="3" type="ORF">FSC10_10915</name>
</gene>
<dbReference type="GO" id="GO:0032259">
    <property type="term" value="P:methylation"/>
    <property type="evidence" value="ECO:0007669"/>
    <property type="project" value="UniProtKB-KW"/>
</dbReference>
<dbReference type="GO" id="GO:0006281">
    <property type="term" value="P:DNA repair"/>
    <property type="evidence" value="ECO:0007669"/>
    <property type="project" value="InterPro"/>
</dbReference>
<dbReference type="Pfam" id="PF01035">
    <property type="entry name" value="DNA_binding_1"/>
    <property type="match status" value="1"/>
</dbReference>
<dbReference type="Proteomes" id="UP000503505">
    <property type="component" value="Chromosome"/>
</dbReference>
<organism evidence="3 4">
    <name type="scientific">Acinetobacter schindleri</name>
    <dbReference type="NCBI Taxonomy" id="108981"/>
    <lineage>
        <taxon>Bacteria</taxon>
        <taxon>Pseudomonadati</taxon>
        <taxon>Pseudomonadota</taxon>
        <taxon>Gammaproteobacteria</taxon>
        <taxon>Moraxellales</taxon>
        <taxon>Moraxellaceae</taxon>
        <taxon>Acinetobacter</taxon>
    </lineage>
</organism>
<dbReference type="CDD" id="cd06445">
    <property type="entry name" value="ATase"/>
    <property type="match status" value="1"/>
</dbReference>
<keyword evidence="1" id="KW-0227">DNA damage</keyword>
<dbReference type="InterPro" id="IPR036388">
    <property type="entry name" value="WH-like_DNA-bd_sf"/>
</dbReference>
<reference evidence="3 4" key="1">
    <citation type="submission" date="2019-09" db="EMBL/GenBank/DDBJ databases">
        <title>Non-baumannii Acinetobacter spp. carrying blaNDM-1 isolated in China.</title>
        <authorList>
            <person name="Cui C."/>
            <person name="Chen C."/>
            <person name="Sun J."/>
            <person name="Liu Y."/>
        </authorList>
    </citation>
    <scope>NUCLEOTIDE SEQUENCE [LARGE SCALE GENOMIC DNA]</scope>
    <source>
        <strain evidence="3 4">HZE23-1</strain>
    </source>
</reference>
<evidence type="ECO:0000313" key="4">
    <source>
        <dbReference type="Proteomes" id="UP000503505"/>
    </source>
</evidence>
<dbReference type="RefSeq" id="WP_163172739.1">
    <property type="nucleotide sequence ID" value="NZ_CP044463.1"/>
</dbReference>
<keyword evidence="3" id="KW-0808">Transferase</keyword>
<dbReference type="AlphaFoldDB" id="A0AAE7BYA7"/>
<dbReference type="InterPro" id="IPR052520">
    <property type="entry name" value="ATL_DNA_repair"/>
</dbReference>
<dbReference type="PANTHER" id="PTHR42942:SF1">
    <property type="entry name" value="ALKYLTRANSFERASE-LIKE PROTEIN 1"/>
    <property type="match status" value="1"/>
</dbReference>
<dbReference type="Gene3D" id="1.10.10.10">
    <property type="entry name" value="Winged helix-like DNA-binding domain superfamily/Winged helix DNA-binding domain"/>
    <property type="match status" value="1"/>
</dbReference>
<proteinExistence type="predicted"/>
<accession>A0AAE7BYA7</accession>